<organism evidence="3 4">
    <name type="scientific">Fluctibacter halophilus</name>
    <dbReference type="NCBI Taxonomy" id="226011"/>
    <lineage>
        <taxon>Bacteria</taxon>
        <taxon>Pseudomonadati</taxon>
        <taxon>Pseudomonadota</taxon>
        <taxon>Gammaproteobacteria</taxon>
        <taxon>Alteromonadales</taxon>
        <taxon>Alteromonadaceae</taxon>
        <taxon>Fluctibacter</taxon>
    </lineage>
</organism>
<keyword evidence="4" id="KW-1185">Reference proteome</keyword>
<name>A0ABS8G5J7_9ALTE</name>
<comment type="caution">
    <text evidence="3">The sequence shown here is derived from an EMBL/GenBank/DDBJ whole genome shotgun (WGS) entry which is preliminary data.</text>
</comment>
<evidence type="ECO:0000313" key="3">
    <source>
        <dbReference type="EMBL" id="MCC2615869.1"/>
    </source>
</evidence>
<dbReference type="Pfam" id="PF07484">
    <property type="entry name" value="Collar"/>
    <property type="match status" value="1"/>
</dbReference>
<feature type="domain" description="Phage tail collar" evidence="2">
    <location>
        <begin position="32"/>
        <end position="87"/>
    </location>
</feature>
<sequence length="236" mass="24290">MTLKLRSVLPLALLMGTSVPAQACDAEPFLAEVCPVAFNFAPRGWASLEGQLLAINTNQALFSLLGTNYGGDGRTTFGLPDARGRTVIGAGQGPGLSNYRLGATGGAQVVTLNVAQMPSHNHVATTTVSIDTTINVDAQINANSGTANQSSPSGNYLAMAPGSNTFYRSYSATLPTVNMQADSVQLSLPDTGSVTPSANGSTTVGINGGNLSHENRSPYLGVNWVIATVGAYPSRS</sequence>
<accession>A0ABS8G5J7</accession>
<protein>
    <submittedName>
        <fullName evidence="3">Tail fiber protein</fullName>
    </submittedName>
</protein>
<dbReference type="RefSeq" id="WP_229158212.1">
    <property type="nucleotide sequence ID" value="NZ_JAJEWP010000001.1"/>
</dbReference>
<dbReference type="Proteomes" id="UP001520878">
    <property type="component" value="Unassembled WGS sequence"/>
</dbReference>
<feature type="chain" id="PRO_5045168733" evidence="1">
    <location>
        <begin position="24"/>
        <end position="236"/>
    </location>
</feature>
<dbReference type="EMBL" id="JAJEWP010000001">
    <property type="protein sequence ID" value="MCC2615869.1"/>
    <property type="molecule type" value="Genomic_DNA"/>
</dbReference>
<reference evidence="3 4" key="1">
    <citation type="submission" date="2021-10" db="EMBL/GenBank/DDBJ databases">
        <title>Draft genome of Aestuariibacter halophilus JC2043.</title>
        <authorList>
            <person name="Emsley S.A."/>
            <person name="Pfannmuller K.M."/>
            <person name="Ushijima B."/>
            <person name="Saw J.H."/>
            <person name="Videau P."/>
        </authorList>
    </citation>
    <scope>NUCLEOTIDE SEQUENCE [LARGE SCALE GENOMIC DNA]</scope>
    <source>
        <strain evidence="3 4">JC2043</strain>
    </source>
</reference>
<keyword evidence="1" id="KW-0732">Signal</keyword>
<proteinExistence type="predicted"/>
<evidence type="ECO:0000259" key="2">
    <source>
        <dbReference type="Pfam" id="PF07484"/>
    </source>
</evidence>
<gene>
    <name evidence="3" type="ORF">LJ739_06420</name>
</gene>
<evidence type="ECO:0000313" key="4">
    <source>
        <dbReference type="Proteomes" id="UP001520878"/>
    </source>
</evidence>
<dbReference type="InterPro" id="IPR011083">
    <property type="entry name" value="Phage_tail_collar_dom"/>
</dbReference>
<dbReference type="Gene3D" id="3.90.1340.10">
    <property type="entry name" value="Phage tail collar domain"/>
    <property type="match status" value="1"/>
</dbReference>
<evidence type="ECO:0000256" key="1">
    <source>
        <dbReference type="SAM" id="SignalP"/>
    </source>
</evidence>
<dbReference type="SUPFAM" id="SSF88874">
    <property type="entry name" value="Receptor-binding domain of short tail fibre protein gp12"/>
    <property type="match status" value="1"/>
</dbReference>
<feature type="signal peptide" evidence="1">
    <location>
        <begin position="1"/>
        <end position="23"/>
    </location>
</feature>
<dbReference type="InterPro" id="IPR037053">
    <property type="entry name" value="Phage_tail_collar_dom_sf"/>
</dbReference>